<keyword evidence="1" id="KW-0418">Kinase</keyword>
<name>A0A221JWK8_9RHOB</name>
<dbReference type="InterPro" id="IPR036390">
    <property type="entry name" value="WH_DNA-bd_sf"/>
</dbReference>
<dbReference type="InterPro" id="IPR036388">
    <property type="entry name" value="WH-like_DNA-bd_sf"/>
</dbReference>
<dbReference type="SUPFAM" id="SSF53067">
    <property type="entry name" value="Actin-like ATPase domain"/>
    <property type="match status" value="1"/>
</dbReference>
<dbReference type="Pfam" id="PF00480">
    <property type="entry name" value="ROK"/>
    <property type="match status" value="1"/>
</dbReference>
<dbReference type="Gene3D" id="3.30.420.40">
    <property type="match status" value="2"/>
</dbReference>
<dbReference type="GO" id="GO:0009384">
    <property type="term" value="F:N-acylmannosamine kinase activity"/>
    <property type="evidence" value="ECO:0007669"/>
    <property type="project" value="TreeGrafter"/>
</dbReference>
<dbReference type="InterPro" id="IPR043129">
    <property type="entry name" value="ATPase_NBD"/>
</dbReference>
<dbReference type="EC" id="2.7.1.85" evidence="1"/>
<evidence type="ECO:0000313" key="2">
    <source>
        <dbReference type="Proteomes" id="UP000199754"/>
    </source>
</evidence>
<dbReference type="InterPro" id="IPR000600">
    <property type="entry name" value="ROK"/>
</dbReference>
<dbReference type="GO" id="GO:0019262">
    <property type="term" value="P:N-acetylneuraminate catabolic process"/>
    <property type="evidence" value="ECO:0007669"/>
    <property type="project" value="TreeGrafter"/>
</dbReference>
<keyword evidence="1" id="KW-0808">Transferase</keyword>
<dbReference type="PANTHER" id="PTHR18964:SF169">
    <property type="entry name" value="N-ACETYLMANNOSAMINE KINASE"/>
    <property type="match status" value="1"/>
</dbReference>
<sequence length="386" mass="40431">MTTDTATGVLKPHNDRLFLHLIRAAGSMSKADLTRASGLSAQSSTVIVNRLVSEGLLQAGKAVRGRVGQPSTPYRLNPDGATSIGVKLGRRSLEVVSMSFDYRILERVIHRYDFPQVADLRGRINDTIATLLDHLTPTQRTRFVGIGLALPDALADWEDTIGAPTGTMADWRDTDLRGGIAAQFAVPVTALNDAAAACLAELKTGNPNTYASFVYIYVGTFIGGGIALGGRLFSGEGHAGAIGSMPAERAASGDTQQMIDTASLHHLESRTTTVGLSTSAYYNGAPLDAPTQAIFDSWLADAASTIATACVNAQALLHPQAILIDTSLSVPLKAQLLAAVQQATRRLDLRGLAQMTIGSGTAGVTARATGSGIAPFQAHFALDPPA</sequence>
<dbReference type="RefSeq" id="WP_089419225.1">
    <property type="nucleotide sequence ID" value="NZ_CP022415.1"/>
</dbReference>
<accession>A0A221JWK8</accession>
<dbReference type="SUPFAM" id="SSF46785">
    <property type="entry name" value="Winged helix' DNA-binding domain"/>
    <property type="match status" value="1"/>
</dbReference>
<dbReference type="GO" id="GO:0047700">
    <property type="term" value="F:beta-glucoside kinase activity"/>
    <property type="evidence" value="ECO:0007669"/>
    <property type="project" value="UniProtKB-EC"/>
</dbReference>
<gene>
    <name evidence="1" type="primary">bglK</name>
    <name evidence="1" type="ORF">SULPSESMR1_00287</name>
</gene>
<dbReference type="CDD" id="cd23763">
    <property type="entry name" value="ASKHA_ATPase_ROK"/>
    <property type="match status" value="1"/>
</dbReference>
<protein>
    <submittedName>
        <fullName evidence="1">Beta-glucoside kinase</fullName>
        <ecNumber evidence="1">2.7.1.85</ecNumber>
    </submittedName>
</protein>
<dbReference type="AlphaFoldDB" id="A0A221JWK8"/>
<dbReference type="PANTHER" id="PTHR18964">
    <property type="entry name" value="ROK (REPRESSOR, ORF, KINASE) FAMILY"/>
    <property type="match status" value="1"/>
</dbReference>
<dbReference type="Gene3D" id="1.10.10.10">
    <property type="entry name" value="Winged helix-like DNA-binding domain superfamily/Winged helix DNA-binding domain"/>
    <property type="match status" value="1"/>
</dbReference>
<reference evidence="1 2" key="1">
    <citation type="submission" date="2017-07" db="EMBL/GenBank/DDBJ databases">
        <title>Genome Sequence of Sulfitobacter pseudonitzschiae Strain SMR1 Isolated from a culture of the Diatom Skeletonema marinoi.</title>
        <authorList>
            <person name="Topel M."/>
            <person name="Pinder M.I.M."/>
            <person name="Johansson O.N."/>
            <person name="Kourtchenko O."/>
            <person name="Godhe A."/>
            <person name="Clarke A.K."/>
        </authorList>
    </citation>
    <scope>NUCLEOTIDE SEQUENCE [LARGE SCALE GENOMIC DNA]</scope>
    <source>
        <strain evidence="1 2">SMR1</strain>
    </source>
</reference>
<dbReference type="EMBL" id="CP022415">
    <property type="protein sequence ID" value="ASM71122.1"/>
    <property type="molecule type" value="Genomic_DNA"/>
</dbReference>
<dbReference type="Proteomes" id="UP000199754">
    <property type="component" value="Chromosome"/>
</dbReference>
<evidence type="ECO:0000313" key="1">
    <source>
        <dbReference type="EMBL" id="ASM71122.1"/>
    </source>
</evidence>
<organism evidence="1 2">
    <name type="scientific">Pseudosulfitobacter pseudonitzschiae</name>
    <dbReference type="NCBI Taxonomy" id="1402135"/>
    <lineage>
        <taxon>Bacteria</taxon>
        <taxon>Pseudomonadati</taxon>
        <taxon>Pseudomonadota</taxon>
        <taxon>Alphaproteobacteria</taxon>
        <taxon>Rhodobacterales</taxon>
        <taxon>Roseobacteraceae</taxon>
        <taxon>Pseudosulfitobacter</taxon>
    </lineage>
</organism>
<dbReference type="OrthoDB" id="49685at2"/>
<dbReference type="KEGG" id="spse:SULPSESMR1_00287"/>
<keyword evidence="2" id="KW-1185">Reference proteome</keyword>
<proteinExistence type="predicted"/>